<comment type="subcellular location">
    <subcellularLocation>
        <location evidence="1">Cell projection</location>
        <location evidence="1">Cilium membrane</location>
        <topology evidence="1">Multi-pass membrane protein</topology>
    </subcellularLocation>
</comment>
<comment type="similarity">
    <text evidence="2">Belongs to the TMEM231 family.</text>
</comment>
<comment type="function">
    <text evidence="11">Transmembrane component of the tectonic-like complex, a complex localized at the transition zone of primary cilia and acting as a barrier that prevents diffusion of transmembrane proteins between the cilia and plasma membranes. Required for ciliogenesis and sonic hedgehog/SHH signaling.</text>
</comment>
<evidence type="ECO:0000256" key="10">
    <source>
        <dbReference type="ARBA" id="ARBA00023273"/>
    </source>
</evidence>
<keyword evidence="14" id="KW-1185">Reference proteome</keyword>
<proteinExistence type="inferred from homology"/>
<evidence type="ECO:0000256" key="8">
    <source>
        <dbReference type="ARBA" id="ARBA00023136"/>
    </source>
</evidence>
<dbReference type="Pfam" id="PF10149">
    <property type="entry name" value="TM231"/>
    <property type="match status" value="1"/>
</dbReference>
<dbReference type="EMBL" id="SPLM01000038">
    <property type="protein sequence ID" value="TMW64937.1"/>
    <property type="molecule type" value="Genomic_DNA"/>
</dbReference>
<dbReference type="PANTHER" id="PTHR14605:SF1">
    <property type="entry name" value="TRANSMEMBRANE PROTEIN 231"/>
    <property type="match status" value="1"/>
</dbReference>
<name>A0A8K1FMJ6_PYTOL</name>
<dbReference type="OrthoDB" id="426438at2759"/>
<accession>A0A8K1FMJ6</accession>
<evidence type="ECO:0000256" key="1">
    <source>
        <dbReference type="ARBA" id="ARBA00004272"/>
    </source>
</evidence>
<organism evidence="13 14">
    <name type="scientific">Pythium oligandrum</name>
    <name type="common">Mycoparasitic fungus</name>
    <dbReference type="NCBI Taxonomy" id="41045"/>
    <lineage>
        <taxon>Eukaryota</taxon>
        <taxon>Sar</taxon>
        <taxon>Stramenopiles</taxon>
        <taxon>Oomycota</taxon>
        <taxon>Peronosporomycetes</taxon>
        <taxon>Pythiales</taxon>
        <taxon>Pythiaceae</taxon>
        <taxon>Pythium</taxon>
    </lineage>
</organism>
<feature type="transmembrane region" description="Helical" evidence="12">
    <location>
        <begin position="232"/>
        <end position="254"/>
    </location>
</feature>
<dbReference type="PANTHER" id="PTHR14605">
    <property type="entry name" value="CHST5 PROTEIN"/>
    <property type="match status" value="1"/>
</dbReference>
<evidence type="ECO:0000313" key="14">
    <source>
        <dbReference type="Proteomes" id="UP000794436"/>
    </source>
</evidence>
<dbReference type="GO" id="GO:0032880">
    <property type="term" value="P:regulation of protein localization"/>
    <property type="evidence" value="ECO:0007669"/>
    <property type="project" value="TreeGrafter"/>
</dbReference>
<sequence length="276" mass="31107">MEQPKVKLTYNVLNLLEGVRTTSNDGQKTFFRVVTMALPKRVQTLVQDDIRASNIKLFESDTNRDGVPDSLHVSLTTPLDDGEAIYKASVLVFLNVTVQNRVKLNMDAFAILSHESGLPGASLHADGDLQLRMRNPIRITKSMQTPYETNPLLNVSRVVGAQDLAIDKLIAQYRNRDCLMHLDVPYPVWTSDLGVDSIGSSSRSFHIDLTIRIPPMEILYRPTWSELLKTAWIQYFSILVIVYGIVHAVAGFLFQHRLLQTYSVLDDASILTKQHT</sequence>
<keyword evidence="7" id="KW-0969">Cilium</keyword>
<dbReference type="AlphaFoldDB" id="A0A8K1FMJ6"/>
<dbReference type="GO" id="GO:0060271">
    <property type="term" value="P:cilium assembly"/>
    <property type="evidence" value="ECO:0007669"/>
    <property type="project" value="TreeGrafter"/>
</dbReference>
<evidence type="ECO:0000256" key="6">
    <source>
        <dbReference type="ARBA" id="ARBA00022989"/>
    </source>
</evidence>
<evidence type="ECO:0000256" key="2">
    <source>
        <dbReference type="ARBA" id="ARBA00009082"/>
    </source>
</evidence>
<gene>
    <name evidence="13" type="ORF">Poli38472_009104</name>
</gene>
<evidence type="ECO:0000313" key="13">
    <source>
        <dbReference type="EMBL" id="TMW64937.1"/>
    </source>
</evidence>
<keyword evidence="10" id="KW-0966">Cell projection</keyword>
<keyword evidence="6 12" id="KW-1133">Transmembrane helix</keyword>
<evidence type="ECO:0000256" key="7">
    <source>
        <dbReference type="ARBA" id="ARBA00023069"/>
    </source>
</evidence>
<keyword evidence="9" id="KW-0325">Glycoprotein</keyword>
<evidence type="ECO:0000256" key="11">
    <source>
        <dbReference type="ARBA" id="ARBA00024803"/>
    </source>
</evidence>
<evidence type="ECO:0000256" key="12">
    <source>
        <dbReference type="SAM" id="Phobius"/>
    </source>
</evidence>
<reference evidence="13" key="1">
    <citation type="submission" date="2019-03" db="EMBL/GenBank/DDBJ databases">
        <title>Long read genome sequence of the mycoparasitic Pythium oligandrum ATCC 38472 isolated from sugarbeet rhizosphere.</title>
        <authorList>
            <person name="Gaulin E."/>
        </authorList>
    </citation>
    <scope>NUCLEOTIDE SEQUENCE</scope>
    <source>
        <strain evidence="13">ATCC 38472_TT</strain>
    </source>
</reference>
<keyword evidence="4" id="KW-1003">Cell membrane</keyword>
<keyword evidence="8 12" id="KW-0472">Membrane</keyword>
<evidence type="ECO:0000256" key="4">
    <source>
        <dbReference type="ARBA" id="ARBA00022475"/>
    </source>
</evidence>
<keyword evidence="5 12" id="KW-0812">Transmembrane</keyword>
<dbReference type="Proteomes" id="UP000794436">
    <property type="component" value="Unassembled WGS sequence"/>
</dbReference>
<evidence type="ECO:0000256" key="3">
    <source>
        <dbReference type="ARBA" id="ARBA00015087"/>
    </source>
</evidence>
<protein>
    <recommendedName>
        <fullName evidence="3">Transmembrane protein 231</fullName>
    </recommendedName>
</protein>
<evidence type="ECO:0000256" key="5">
    <source>
        <dbReference type="ARBA" id="ARBA00022692"/>
    </source>
</evidence>
<dbReference type="GO" id="GO:0060170">
    <property type="term" value="C:ciliary membrane"/>
    <property type="evidence" value="ECO:0007669"/>
    <property type="project" value="UniProtKB-SubCell"/>
</dbReference>
<evidence type="ECO:0000256" key="9">
    <source>
        <dbReference type="ARBA" id="ARBA00023180"/>
    </source>
</evidence>
<dbReference type="GO" id="GO:0035869">
    <property type="term" value="C:ciliary transition zone"/>
    <property type="evidence" value="ECO:0007669"/>
    <property type="project" value="TreeGrafter"/>
</dbReference>
<dbReference type="InterPro" id="IPR019306">
    <property type="entry name" value="TMEM231"/>
</dbReference>
<comment type="caution">
    <text evidence="13">The sequence shown here is derived from an EMBL/GenBank/DDBJ whole genome shotgun (WGS) entry which is preliminary data.</text>
</comment>